<feature type="transmembrane region" description="Helical" evidence="9">
    <location>
        <begin position="93"/>
        <end position="112"/>
    </location>
</feature>
<evidence type="ECO:0000313" key="11">
    <source>
        <dbReference type="EMBL" id="EFA10112.2"/>
    </source>
</evidence>
<feature type="transmembrane region" description="Helical" evidence="9">
    <location>
        <begin position="68"/>
        <end position="86"/>
    </location>
</feature>
<evidence type="ECO:0000256" key="7">
    <source>
        <dbReference type="ARBA" id="ARBA00024348"/>
    </source>
</evidence>
<evidence type="ECO:0000256" key="4">
    <source>
        <dbReference type="ARBA" id="ARBA00022989"/>
    </source>
</evidence>
<dbReference type="InterPro" id="IPR005828">
    <property type="entry name" value="MFS_sugar_transport-like"/>
</dbReference>
<dbReference type="Gene3D" id="1.20.1250.20">
    <property type="entry name" value="MFS general substrate transporter like domains"/>
    <property type="match status" value="1"/>
</dbReference>
<keyword evidence="2" id="KW-1003">Cell membrane</keyword>
<dbReference type="HOGENOM" id="CLU_001265_30_5_1"/>
<dbReference type="InterPro" id="IPR005829">
    <property type="entry name" value="Sugar_transporter_CS"/>
</dbReference>
<evidence type="ECO:0000256" key="1">
    <source>
        <dbReference type="ARBA" id="ARBA00004651"/>
    </source>
</evidence>
<dbReference type="PRINTS" id="PR00171">
    <property type="entry name" value="SUGRTRNSPORT"/>
</dbReference>
<dbReference type="InterPro" id="IPR036259">
    <property type="entry name" value="MFS_trans_sf"/>
</dbReference>
<dbReference type="OMA" id="GKWEVGQ"/>
<dbReference type="OrthoDB" id="6133115at2759"/>
<evidence type="ECO:0000313" key="12">
    <source>
        <dbReference type="Proteomes" id="UP000007266"/>
    </source>
</evidence>
<evidence type="ECO:0000256" key="2">
    <source>
        <dbReference type="ARBA" id="ARBA00022475"/>
    </source>
</evidence>
<evidence type="ECO:0000256" key="9">
    <source>
        <dbReference type="SAM" id="Phobius"/>
    </source>
</evidence>
<dbReference type="Proteomes" id="UP000007266">
    <property type="component" value="Linkage group 9"/>
</dbReference>
<proteinExistence type="inferred from homology"/>
<feature type="transmembrane region" description="Helical" evidence="9">
    <location>
        <begin position="358"/>
        <end position="382"/>
    </location>
</feature>
<name>D6X0L8_TRICA</name>
<dbReference type="PANTHER" id="PTHR48021">
    <property type="match status" value="1"/>
</dbReference>
<gene>
    <name evidence="11" type="primary">AUGUSTUS-3.0.2_12291</name>
    <name evidence="11" type="ORF">TcasGA2_TC012291</name>
</gene>
<evidence type="ECO:0000256" key="5">
    <source>
        <dbReference type="ARBA" id="ARBA00023136"/>
    </source>
</evidence>
<dbReference type="GO" id="GO:0005886">
    <property type="term" value="C:plasma membrane"/>
    <property type="evidence" value="ECO:0007669"/>
    <property type="project" value="UniProtKB-SubCell"/>
</dbReference>
<keyword evidence="12" id="KW-1185">Reference proteome</keyword>
<feature type="transmembrane region" description="Helical" evidence="9">
    <location>
        <begin position="299"/>
        <end position="317"/>
    </location>
</feature>
<keyword evidence="5 9" id="KW-0472">Membrane</keyword>
<reference evidence="11 12" key="2">
    <citation type="journal article" date="2010" name="Nucleic Acids Res.">
        <title>BeetleBase in 2010: revisions to provide comprehensive genomic information for Tribolium castaneum.</title>
        <authorList>
            <person name="Kim H.S."/>
            <person name="Murphy T."/>
            <person name="Xia J."/>
            <person name="Caragea D."/>
            <person name="Park Y."/>
            <person name="Beeman R.W."/>
            <person name="Lorenzen M.D."/>
            <person name="Butcher S."/>
            <person name="Manak J.R."/>
            <person name="Brown S.J."/>
        </authorList>
    </citation>
    <scope>GENOME REANNOTATION</scope>
    <source>
        <strain evidence="11 12">Georgia GA2</strain>
    </source>
</reference>
<dbReference type="InterPro" id="IPR050549">
    <property type="entry name" value="MFS_Trehalose_Transporter"/>
</dbReference>
<accession>D6X0L8</accession>
<keyword evidence="6" id="KW-0325">Glycoprotein</keyword>
<feature type="transmembrane region" description="Helical" evidence="9">
    <location>
        <begin position="175"/>
        <end position="196"/>
    </location>
</feature>
<dbReference type="GO" id="GO:0055085">
    <property type="term" value="P:transmembrane transport"/>
    <property type="evidence" value="ECO:0000318"/>
    <property type="project" value="GO_Central"/>
</dbReference>
<evidence type="ECO:0000259" key="10">
    <source>
        <dbReference type="PROSITE" id="PS50850"/>
    </source>
</evidence>
<feature type="transmembrane region" description="Helical" evidence="9">
    <location>
        <begin position="425"/>
        <end position="445"/>
    </location>
</feature>
<evidence type="ECO:0000256" key="8">
    <source>
        <dbReference type="SAM" id="Coils"/>
    </source>
</evidence>
<comment type="similarity">
    <text evidence="7">Belongs to the major facilitator superfamily. Sugar transporter (TC 2.A.1.1) family. Trehalose transporter subfamily.</text>
</comment>
<feature type="coiled-coil region" evidence="8">
    <location>
        <begin position="209"/>
        <end position="242"/>
    </location>
</feature>
<keyword evidence="3 9" id="KW-0812">Transmembrane</keyword>
<reference evidence="11 12" key="1">
    <citation type="journal article" date="2008" name="Nature">
        <title>The genome of the model beetle and pest Tribolium castaneum.</title>
        <authorList>
            <consortium name="Tribolium Genome Sequencing Consortium"/>
            <person name="Richards S."/>
            <person name="Gibbs R.A."/>
            <person name="Weinstock G.M."/>
            <person name="Brown S.J."/>
            <person name="Denell R."/>
            <person name="Beeman R.W."/>
            <person name="Gibbs R."/>
            <person name="Beeman R.W."/>
            <person name="Brown S.J."/>
            <person name="Bucher G."/>
            <person name="Friedrich M."/>
            <person name="Grimmelikhuijzen C.J."/>
            <person name="Klingler M."/>
            <person name="Lorenzen M."/>
            <person name="Richards S."/>
            <person name="Roth S."/>
            <person name="Schroder R."/>
            <person name="Tautz D."/>
            <person name="Zdobnov E.M."/>
            <person name="Muzny D."/>
            <person name="Gibbs R.A."/>
            <person name="Weinstock G.M."/>
            <person name="Attaway T."/>
            <person name="Bell S."/>
            <person name="Buhay C.J."/>
            <person name="Chandrabose M.N."/>
            <person name="Chavez D."/>
            <person name="Clerk-Blankenburg K.P."/>
            <person name="Cree A."/>
            <person name="Dao M."/>
            <person name="Davis C."/>
            <person name="Chacko J."/>
            <person name="Dinh H."/>
            <person name="Dugan-Rocha S."/>
            <person name="Fowler G."/>
            <person name="Garner T.T."/>
            <person name="Garnes J."/>
            <person name="Gnirke A."/>
            <person name="Hawes A."/>
            <person name="Hernandez J."/>
            <person name="Hines S."/>
            <person name="Holder M."/>
            <person name="Hume J."/>
            <person name="Jhangiani S.N."/>
            <person name="Joshi V."/>
            <person name="Khan Z.M."/>
            <person name="Jackson L."/>
            <person name="Kovar C."/>
            <person name="Kowis A."/>
            <person name="Lee S."/>
            <person name="Lewis L.R."/>
            <person name="Margolis J."/>
            <person name="Morgan M."/>
            <person name="Nazareth L.V."/>
            <person name="Nguyen N."/>
            <person name="Okwuonu G."/>
            <person name="Parker D."/>
            <person name="Richards S."/>
            <person name="Ruiz S.J."/>
            <person name="Santibanez J."/>
            <person name="Savard J."/>
            <person name="Scherer S.E."/>
            <person name="Schneider B."/>
            <person name="Sodergren E."/>
            <person name="Tautz D."/>
            <person name="Vattahil S."/>
            <person name="Villasana D."/>
            <person name="White C.S."/>
            <person name="Wright R."/>
            <person name="Park Y."/>
            <person name="Beeman R.W."/>
            <person name="Lord J."/>
            <person name="Oppert B."/>
            <person name="Lorenzen M."/>
            <person name="Brown S."/>
            <person name="Wang L."/>
            <person name="Savard J."/>
            <person name="Tautz D."/>
            <person name="Richards S."/>
            <person name="Weinstock G."/>
            <person name="Gibbs R.A."/>
            <person name="Liu Y."/>
            <person name="Worley K."/>
            <person name="Weinstock G."/>
            <person name="Elsik C.G."/>
            <person name="Reese J.T."/>
            <person name="Elhaik E."/>
            <person name="Landan G."/>
            <person name="Graur D."/>
            <person name="Arensburger P."/>
            <person name="Atkinson P."/>
            <person name="Beeman R.W."/>
            <person name="Beidler J."/>
            <person name="Brown S.J."/>
            <person name="Demuth J.P."/>
            <person name="Drury D.W."/>
            <person name="Du Y.Z."/>
            <person name="Fujiwara H."/>
            <person name="Lorenzen M."/>
            <person name="Maselli V."/>
            <person name="Osanai M."/>
            <person name="Park Y."/>
            <person name="Robertson H.M."/>
            <person name="Tu Z."/>
            <person name="Wang J.J."/>
            <person name="Wang S."/>
            <person name="Richards S."/>
            <person name="Song H."/>
            <person name="Zhang L."/>
            <person name="Sodergren E."/>
            <person name="Werner D."/>
            <person name="Stanke M."/>
            <person name="Morgenstern B."/>
            <person name="Solovyev V."/>
            <person name="Kosarev P."/>
            <person name="Brown G."/>
            <person name="Chen H.C."/>
            <person name="Ermolaeva O."/>
            <person name="Hlavina W."/>
            <person name="Kapustin Y."/>
            <person name="Kiryutin B."/>
            <person name="Kitts P."/>
            <person name="Maglott D."/>
            <person name="Pruitt K."/>
            <person name="Sapojnikov V."/>
            <person name="Souvorov A."/>
            <person name="Mackey A.J."/>
            <person name="Waterhouse R.M."/>
            <person name="Wyder S."/>
            <person name="Zdobnov E.M."/>
            <person name="Zdobnov E.M."/>
            <person name="Wyder S."/>
            <person name="Kriventseva E.V."/>
            <person name="Kadowaki T."/>
            <person name="Bork P."/>
            <person name="Aranda M."/>
            <person name="Bao R."/>
            <person name="Beermann A."/>
            <person name="Berns N."/>
            <person name="Bolognesi R."/>
            <person name="Bonneton F."/>
            <person name="Bopp D."/>
            <person name="Brown S.J."/>
            <person name="Bucher G."/>
            <person name="Butts T."/>
            <person name="Chaumot A."/>
            <person name="Denell R.E."/>
            <person name="Ferrier D.E."/>
            <person name="Friedrich M."/>
            <person name="Gordon C.M."/>
            <person name="Jindra M."/>
            <person name="Klingler M."/>
            <person name="Lan Q."/>
            <person name="Lattorff H.M."/>
            <person name="Laudet V."/>
            <person name="von Levetsow C."/>
            <person name="Liu Z."/>
            <person name="Lutz R."/>
            <person name="Lynch J.A."/>
            <person name="da Fonseca R.N."/>
            <person name="Posnien N."/>
            <person name="Reuter R."/>
            <person name="Roth S."/>
            <person name="Savard J."/>
            <person name="Schinko J.B."/>
            <person name="Schmitt C."/>
            <person name="Schoppmeier M."/>
            <person name="Schroder R."/>
            <person name="Shippy T.D."/>
            <person name="Simonnet F."/>
            <person name="Marques-Souza H."/>
            <person name="Tautz D."/>
            <person name="Tomoyasu Y."/>
            <person name="Trauner J."/>
            <person name="Van der Zee M."/>
            <person name="Vervoort M."/>
            <person name="Wittkopp N."/>
            <person name="Wimmer E.A."/>
            <person name="Yang X."/>
            <person name="Jones A.K."/>
            <person name="Sattelle D.B."/>
            <person name="Ebert P.R."/>
            <person name="Nelson D."/>
            <person name="Scott J.G."/>
            <person name="Beeman R.W."/>
            <person name="Muthukrishnan S."/>
            <person name="Kramer K.J."/>
            <person name="Arakane Y."/>
            <person name="Beeman R.W."/>
            <person name="Zhu Q."/>
            <person name="Hogenkamp D."/>
            <person name="Dixit R."/>
            <person name="Oppert B."/>
            <person name="Jiang H."/>
            <person name="Zou Z."/>
            <person name="Marshall J."/>
            <person name="Elpidina E."/>
            <person name="Vinokurov K."/>
            <person name="Oppert C."/>
            <person name="Zou Z."/>
            <person name="Evans J."/>
            <person name="Lu Z."/>
            <person name="Zhao P."/>
            <person name="Sumathipala N."/>
            <person name="Altincicek B."/>
            <person name="Vilcinskas A."/>
            <person name="Williams M."/>
            <person name="Hultmark D."/>
            <person name="Hetru C."/>
            <person name="Jiang H."/>
            <person name="Grimmelikhuijzen C.J."/>
            <person name="Hauser F."/>
            <person name="Cazzamali G."/>
            <person name="Williamson M."/>
            <person name="Park Y."/>
            <person name="Li B."/>
            <person name="Tanaka Y."/>
            <person name="Predel R."/>
            <person name="Neupert S."/>
            <person name="Schachtner J."/>
            <person name="Verleyen P."/>
            <person name="Raible F."/>
            <person name="Bork P."/>
            <person name="Friedrich M."/>
            <person name="Walden K.K."/>
            <person name="Robertson H.M."/>
            <person name="Angeli S."/>
            <person name="Foret S."/>
            <person name="Bucher G."/>
            <person name="Schuetz S."/>
            <person name="Maleszka R."/>
            <person name="Wimmer E.A."/>
            <person name="Beeman R.W."/>
            <person name="Lorenzen M."/>
            <person name="Tomoyasu Y."/>
            <person name="Miller S.C."/>
            <person name="Grossmann D."/>
            <person name="Bucher G."/>
        </authorList>
    </citation>
    <scope>NUCLEOTIDE SEQUENCE [LARGE SCALE GENOMIC DNA]</scope>
    <source>
        <strain evidence="11 12">Georgia GA2</strain>
    </source>
</reference>
<dbReference type="InterPro" id="IPR003663">
    <property type="entry name" value="Sugar/inositol_transpt"/>
</dbReference>
<dbReference type="PANTHER" id="PTHR48021:SF46">
    <property type="entry name" value="MAJOR FACILITATOR SUPERFAMILY (MFS) PROFILE DOMAIN-CONTAINING PROTEIN"/>
    <property type="match status" value="1"/>
</dbReference>
<keyword evidence="8" id="KW-0175">Coiled coil</keyword>
<feature type="transmembrane region" description="Helical" evidence="9">
    <location>
        <begin position="150"/>
        <end position="169"/>
    </location>
</feature>
<dbReference type="AlphaFoldDB" id="D6X0L8"/>
<dbReference type="SUPFAM" id="SSF103473">
    <property type="entry name" value="MFS general substrate transporter"/>
    <property type="match status" value="1"/>
</dbReference>
<comment type="subcellular location">
    <subcellularLocation>
        <location evidence="1">Cell membrane</location>
        <topology evidence="1">Multi-pass membrane protein</topology>
    </subcellularLocation>
</comment>
<feature type="domain" description="Major facilitator superfamily (MFS) profile" evidence="10">
    <location>
        <begin position="20"/>
        <end position="449"/>
    </location>
</feature>
<dbReference type="PROSITE" id="PS50850">
    <property type="entry name" value="MFS"/>
    <property type="match status" value="1"/>
</dbReference>
<feature type="transmembrane region" description="Helical" evidence="9">
    <location>
        <begin position="324"/>
        <end position="346"/>
    </location>
</feature>
<dbReference type="KEGG" id="tca:661519"/>
<dbReference type="EMBL" id="KQ971371">
    <property type="protein sequence ID" value="EFA10112.2"/>
    <property type="molecule type" value="Genomic_DNA"/>
</dbReference>
<dbReference type="GO" id="GO:0016020">
    <property type="term" value="C:membrane"/>
    <property type="evidence" value="ECO:0000318"/>
    <property type="project" value="GO_Central"/>
</dbReference>
<dbReference type="GO" id="GO:0022857">
    <property type="term" value="F:transmembrane transporter activity"/>
    <property type="evidence" value="ECO:0000318"/>
    <property type="project" value="GO_Central"/>
</dbReference>
<dbReference type="Pfam" id="PF00083">
    <property type="entry name" value="Sugar_tr"/>
    <property type="match status" value="1"/>
</dbReference>
<feature type="transmembrane region" description="Helical" evidence="9">
    <location>
        <begin position="118"/>
        <end position="138"/>
    </location>
</feature>
<dbReference type="eggNOG" id="KOG0254">
    <property type="taxonomic scope" value="Eukaryota"/>
</dbReference>
<dbReference type="InParanoid" id="D6X0L8"/>
<evidence type="ECO:0000256" key="6">
    <source>
        <dbReference type="ARBA" id="ARBA00023180"/>
    </source>
</evidence>
<dbReference type="InterPro" id="IPR020846">
    <property type="entry name" value="MFS_dom"/>
</dbReference>
<feature type="transmembrane region" description="Helical" evidence="9">
    <location>
        <begin position="394"/>
        <end position="413"/>
    </location>
</feature>
<evidence type="ECO:0000256" key="3">
    <source>
        <dbReference type="ARBA" id="ARBA00022692"/>
    </source>
</evidence>
<feature type="transmembrane region" description="Helical" evidence="9">
    <location>
        <begin position="258"/>
        <end position="279"/>
    </location>
</feature>
<dbReference type="PROSITE" id="PS00216">
    <property type="entry name" value="SUGAR_TRANSPORT_1"/>
    <property type="match status" value="1"/>
</dbReference>
<keyword evidence="4 9" id="KW-1133">Transmembrane helix</keyword>
<organism evidence="11 12">
    <name type="scientific">Tribolium castaneum</name>
    <name type="common">Red flour beetle</name>
    <dbReference type="NCBI Taxonomy" id="7070"/>
    <lineage>
        <taxon>Eukaryota</taxon>
        <taxon>Metazoa</taxon>
        <taxon>Ecdysozoa</taxon>
        <taxon>Arthropoda</taxon>
        <taxon>Hexapoda</taxon>
        <taxon>Insecta</taxon>
        <taxon>Pterygota</taxon>
        <taxon>Neoptera</taxon>
        <taxon>Endopterygota</taxon>
        <taxon>Coleoptera</taxon>
        <taxon>Polyphaga</taxon>
        <taxon>Cucujiformia</taxon>
        <taxon>Tenebrionidae</taxon>
        <taxon>Tenebrionidae incertae sedis</taxon>
        <taxon>Tribolium</taxon>
    </lineage>
</organism>
<protein>
    <submittedName>
        <fullName evidence="11">Facilitated trehalose transporter Tret1-2 homolog-like Protein</fullName>
    </submittedName>
</protein>
<dbReference type="FunFam" id="1.20.1250.20:FF:000055">
    <property type="entry name" value="Facilitated trehalose transporter Tret1-2 homolog"/>
    <property type="match status" value="1"/>
</dbReference>
<sequence length="481" mass="52825">MIMQKKQQTGLRHMFAGTGPQILASVAATISAMNDGMHYGWSAPVIPILQADNTPIQISKVDESWLEAMYLVGGIAGLPVTIFLVNKIGRKNSTMVSSVTSLISWILIALASNVTLLYVARFLSGLAGDMAFVATPMYVAEIADQKIRGLLSCLIYLMMLFGILLIYAIAPFTPFYVPSVVGGALLVTQLASFTFMPKSPYYLITKNKMDKARKALNRLRTTKDNEAELEEISRAIERQRKEKGRPQDLLLVNSNRKALIVITMLNGAQHFTGISVMLMNMHTILTKAGSVYLTSNATAIIFSSCMLIAATISSFAVDKYGRKFLLISSSILTGICLLVLAVYFNLQYSGYDVRAVSWIPIGCVMAYAATFKMGLGMVPIVISAEIFSNKVKAMGMTIADAMYLVFGILSIELYKHLSESYGYHVPFYIFACFSFITTVFVVTIVPETKGKSLEEIQLLLKGQKAVVSHEDKDVTTSLTKV</sequence>